<dbReference type="Proteomes" id="UP000441585">
    <property type="component" value="Unassembled WGS sequence"/>
</dbReference>
<proteinExistence type="predicted"/>
<gene>
    <name evidence="6" type="ORF">GJU41_08000</name>
</gene>
<keyword evidence="1" id="KW-0678">Repressor</keyword>
<dbReference type="InterPro" id="IPR000524">
    <property type="entry name" value="Tscrpt_reg_HTH_GntR"/>
</dbReference>
<dbReference type="PANTHER" id="PTHR30146">
    <property type="entry name" value="LACI-RELATED TRANSCRIPTIONAL REPRESSOR"/>
    <property type="match status" value="1"/>
</dbReference>
<dbReference type="Gene3D" id="1.10.10.10">
    <property type="entry name" value="Winged helix-like DNA-binding domain superfamily/Winged helix DNA-binding domain"/>
    <property type="match status" value="1"/>
</dbReference>
<comment type="caution">
    <text evidence="6">The sequence shown here is derived from an EMBL/GenBank/DDBJ whole genome shotgun (WGS) entry which is preliminary data.</text>
</comment>
<dbReference type="PROSITE" id="PS50949">
    <property type="entry name" value="HTH_GNTR"/>
    <property type="match status" value="1"/>
</dbReference>
<dbReference type="Pfam" id="PF13377">
    <property type="entry name" value="Peripla_BP_3"/>
    <property type="match status" value="1"/>
</dbReference>
<evidence type="ECO:0000259" key="5">
    <source>
        <dbReference type="PROSITE" id="PS50949"/>
    </source>
</evidence>
<dbReference type="AlphaFoldDB" id="A0A6I2M966"/>
<dbReference type="SUPFAM" id="SSF46785">
    <property type="entry name" value="Winged helix' DNA-binding domain"/>
    <property type="match status" value="1"/>
</dbReference>
<evidence type="ECO:0000256" key="1">
    <source>
        <dbReference type="ARBA" id="ARBA00022491"/>
    </source>
</evidence>
<dbReference type="SUPFAM" id="SSF53822">
    <property type="entry name" value="Periplasmic binding protein-like I"/>
    <property type="match status" value="1"/>
</dbReference>
<dbReference type="InterPro" id="IPR036388">
    <property type="entry name" value="WH-like_DNA-bd_sf"/>
</dbReference>
<dbReference type="Gene3D" id="3.40.50.2300">
    <property type="match status" value="2"/>
</dbReference>
<dbReference type="EMBL" id="WKKF01000001">
    <property type="protein sequence ID" value="MRX53914.1"/>
    <property type="molecule type" value="Genomic_DNA"/>
</dbReference>
<dbReference type="InterPro" id="IPR036390">
    <property type="entry name" value="WH_DNA-bd_sf"/>
</dbReference>
<sequence length="378" mass="42298">MTTFNPLYLKVYNLLLNQIQSGKLKLGDKVPSEKELADQFQVSRITTKKALDLLSEENYIERIQGKGSYVIHPDAANGTALAAKPERSKRHLIGFILPSFDESYGMGLVKGIEKRCSELGFTVLLKLSYGKKEIEEQAVNDFLAMGAEGLIVFPVHGEHVNNKLLELVSKNFPVVLIDRFIKGIPASFVCTDHRKAAAELTNHLFEMGHREIGFISPPSEGTTAIEERVMGFHIAHSEQGVKLNRDYILAEIKNSLPLHEMKESQVFKEDTMILDNFLDKHRSITAIVACEHSIGEQVAEGLSMLGRRMPDEVSVVCFDSPGNSRTQFTHIKQDEQSIAIKAVNLLKEKMLDSDFAVQQIFIPHTIVEGETTKAFSMK</sequence>
<evidence type="ECO:0000256" key="3">
    <source>
        <dbReference type="ARBA" id="ARBA00023125"/>
    </source>
</evidence>
<feature type="domain" description="HTH gntR-type" evidence="5">
    <location>
        <begin position="5"/>
        <end position="73"/>
    </location>
</feature>
<keyword evidence="2" id="KW-0805">Transcription regulation</keyword>
<dbReference type="InterPro" id="IPR046335">
    <property type="entry name" value="LacI/GalR-like_sensor"/>
</dbReference>
<evidence type="ECO:0000256" key="4">
    <source>
        <dbReference type="ARBA" id="ARBA00023163"/>
    </source>
</evidence>
<keyword evidence="7" id="KW-1185">Reference proteome</keyword>
<name>A0A6I2M966_9BACI</name>
<evidence type="ECO:0000256" key="2">
    <source>
        <dbReference type="ARBA" id="ARBA00023015"/>
    </source>
</evidence>
<evidence type="ECO:0000313" key="7">
    <source>
        <dbReference type="Proteomes" id="UP000441585"/>
    </source>
</evidence>
<dbReference type="GO" id="GO:0003700">
    <property type="term" value="F:DNA-binding transcription factor activity"/>
    <property type="evidence" value="ECO:0007669"/>
    <property type="project" value="InterPro"/>
</dbReference>
<dbReference type="SMART" id="SM00345">
    <property type="entry name" value="HTH_GNTR"/>
    <property type="match status" value="1"/>
</dbReference>
<dbReference type="InterPro" id="IPR028082">
    <property type="entry name" value="Peripla_BP_I"/>
</dbReference>
<keyword evidence="4" id="KW-0804">Transcription</keyword>
<evidence type="ECO:0000313" key="6">
    <source>
        <dbReference type="EMBL" id="MRX53914.1"/>
    </source>
</evidence>
<accession>A0A6I2M966</accession>
<dbReference type="RefSeq" id="WP_070877464.1">
    <property type="nucleotide sequence ID" value="NZ_CAJGAA010000001.1"/>
</dbReference>
<reference evidence="6 7" key="1">
    <citation type="submission" date="2019-11" db="EMBL/GenBank/DDBJ databases">
        <title>Bacillus idriensis genome.</title>
        <authorList>
            <person name="Konopka E.N."/>
            <person name="Newman J.D."/>
        </authorList>
    </citation>
    <scope>NUCLEOTIDE SEQUENCE [LARGE SCALE GENOMIC DNA]</scope>
    <source>
        <strain evidence="6 7">DSM 19097</strain>
    </source>
</reference>
<keyword evidence="3" id="KW-0238">DNA-binding</keyword>
<protein>
    <submittedName>
        <fullName evidence="6">GntR family transcriptional regulator</fullName>
    </submittedName>
</protein>
<dbReference type="Pfam" id="PF00392">
    <property type="entry name" value="GntR"/>
    <property type="match status" value="1"/>
</dbReference>
<dbReference type="GO" id="GO:0000976">
    <property type="term" value="F:transcription cis-regulatory region binding"/>
    <property type="evidence" value="ECO:0007669"/>
    <property type="project" value="TreeGrafter"/>
</dbReference>
<dbReference type="CDD" id="cd06267">
    <property type="entry name" value="PBP1_LacI_sugar_binding-like"/>
    <property type="match status" value="1"/>
</dbReference>
<dbReference type="CDD" id="cd07377">
    <property type="entry name" value="WHTH_GntR"/>
    <property type="match status" value="1"/>
</dbReference>
<organism evidence="6 7">
    <name type="scientific">Metabacillus idriensis</name>
    <dbReference type="NCBI Taxonomy" id="324768"/>
    <lineage>
        <taxon>Bacteria</taxon>
        <taxon>Bacillati</taxon>
        <taxon>Bacillota</taxon>
        <taxon>Bacilli</taxon>
        <taxon>Bacillales</taxon>
        <taxon>Bacillaceae</taxon>
        <taxon>Metabacillus</taxon>
    </lineage>
</organism>
<dbReference type="PANTHER" id="PTHR30146:SF95">
    <property type="entry name" value="RIBOSE OPERON REPRESSOR"/>
    <property type="match status" value="1"/>
</dbReference>
<dbReference type="PRINTS" id="PR00035">
    <property type="entry name" value="HTHGNTR"/>
</dbReference>